<name>A0A397T542_9GLOM</name>
<gene>
    <name evidence="1" type="ORF">C1645_819370</name>
</gene>
<dbReference type="OrthoDB" id="2345050at2759"/>
<organism evidence="1 2">
    <name type="scientific">Glomus cerebriforme</name>
    <dbReference type="NCBI Taxonomy" id="658196"/>
    <lineage>
        <taxon>Eukaryota</taxon>
        <taxon>Fungi</taxon>
        <taxon>Fungi incertae sedis</taxon>
        <taxon>Mucoromycota</taxon>
        <taxon>Glomeromycotina</taxon>
        <taxon>Glomeromycetes</taxon>
        <taxon>Glomerales</taxon>
        <taxon>Glomeraceae</taxon>
        <taxon>Glomus</taxon>
    </lineage>
</organism>
<reference evidence="1 2" key="1">
    <citation type="submission" date="2018-06" db="EMBL/GenBank/DDBJ databases">
        <title>Comparative genomics reveals the genomic features of Rhizophagus irregularis, R. cerebriforme, R. diaphanum and Gigaspora rosea, and their symbiotic lifestyle signature.</title>
        <authorList>
            <person name="Morin E."/>
            <person name="San Clemente H."/>
            <person name="Chen E.C.H."/>
            <person name="De La Providencia I."/>
            <person name="Hainaut M."/>
            <person name="Kuo A."/>
            <person name="Kohler A."/>
            <person name="Murat C."/>
            <person name="Tang N."/>
            <person name="Roy S."/>
            <person name="Loubradou J."/>
            <person name="Henrissat B."/>
            <person name="Grigoriev I.V."/>
            <person name="Corradi N."/>
            <person name="Roux C."/>
            <person name="Martin F.M."/>
        </authorList>
    </citation>
    <scope>NUCLEOTIDE SEQUENCE [LARGE SCALE GENOMIC DNA]</scope>
    <source>
        <strain evidence="1 2">DAOM 227022</strain>
    </source>
</reference>
<dbReference type="AlphaFoldDB" id="A0A397T542"/>
<protein>
    <recommendedName>
        <fullName evidence="3">F-box domain-containing protein</fullName>
    </recommendedName>
</protein>
<keyword evidence="2" id="KW-1185">Reference proteome</keyword>
<sequence>MTSPYLPDDCIYYILKYLQIHRSTLFNCLLVNRFWCKATVPLLYANPYDSKTNKNIISTLISCFNKVEILQLKSQLNFININNININNEYKPLFEYLKYLETFNYDKINFVIIKWFESHLNLSYIQRNNIFENIIPIFHQSILHQSINIKQLNISLYLFYNKNYKNYNVQTFTSNLTKLNSLTLLLQDINLTNNEIVQEILNNITNICLNLKKLEITSTFRHDTSINNNTKEKLYTIIQNQNNLKVFKISHCEYLLNNILLSLEFQKYSLVYIEFKFINFCNISFKNFINLCNLKYLKFVNCKGMISSDQYEILNHASFDLRELIFIRNTWCDNCTPLLIKYLGASLKELILVENLKVPIIENISIYCLNLITLEIEIDYYVELLVFPYFKNLKIRVLDIIIYSYHDMDELIANNLPISIKEISIRFHNFHSLYFKKFLENCHNCLEIINLNHFIELEFLKIILNYIERSNNSLKFLGITNLEKVLNDEESNLLDQIKAKGVKIVNFYNSYKYDFII</sequence>
<dbReference type="Proteomes" id="UP000265703">
    <property type="component" value="Unassembled WGS sequence"/>
</dbReference>
<accession>A0A397T542</accession>
<proteinExistence type="predicted"/>
<comment type="caution">
    <text evidence="1">The sequence shown here is derived from an EMBL/GenBank/DDBJ whole genome shotgun (WGS) entry which is preliminary data.</text>
</comment>
<evidence type="ECO:0000313" key="2">
    <source>
        <dbReference type="Proteomes" id="UP000265703"/>
    </source>
</evidence>
<dbReference type="SUPFAM" id="SSF52047">
    <property type="entry name" value="RNI-like"/>
    <property type="match status" value="1"/>
</dbReference>
<evidence type="ECO:0000313" key="1">
    <source>
        <dbReference type="EMBL" id="RIA93398.1"/>
    </source>
</evidence>
<dbReference type="EMBL" id="QKYT01000104">
    <property type="protein sequence ID" value="RIA93398.1"/>
    <property type="molecule type" value="Genomic_DNA"/>
</dbReference>
<evidence type="ECO:0008006" key="3">
    <source>
        <dbReference type="Google" id="ProtNLM"/>
    </source>
</evidence>